<proteinExistence type="predicted"/>
<feature type="non-terminal residue" evidence="1">
    <location>
        <position position="84"/>
    </location>
</feature>
<accession>A0A1Y2HEC2</accession>
<name>A0A1Y2HEC2_9FUNG</name>
<dbReference type="AlphaFoldDB" id="A0A1Y2HEC2"/>
<sequence>MIACHQVGRGLVCAPCTLLGLYPHTQGQDPFPFTCRAVCVPHSFAGIRTSLYPWWPARARARVLHCTRSSLVLLTLTLFRESVH</sequence>
<keyword evidence="2" id="KW-1185">Reference proteome</keyword>
<reference evidence="1 2" key="1">
    <citation type="submission" date="2016-07" db="EMBL/GenBank/DDBJ databases">
        <title>Pervasive Adenine N6-methylation of Active Genes in Fungi.</title>
        <authorList>
            <consortium name="DOE Joint Genome Institute"/>
            <person name="Mondo S.J."/>
            <person name="Dannebaum R.O."/>
            <person name="Kuo R.C."/>
            <person name="Labutti K."/>
            <person name="Haridas S."/>
            <person name="Kuo A."/>
            <person name="Salamov A."/>
            <person name="Ahrendt S.R."/>
            <person name="Lipzen A."/>
            <person name="Sullivan W."/>
            <person name="Andreopoulos W.B."/>
            <person name="Clum A."/>
            <person name="Lindquist E."/>
            <person name="Daum C."/>
            <person name="Ramamoorthy G.K."/>
            <person name="Gryganskyi A."/>
            <person name="Culley D."/>
            <person name="Magnuson J.K."/>
            <person name="James T.Y."/>
            <person name="O'Malley M.A."/>
            <person name="Stajich J.E."/>
            <person name="Spatafora J.W."/>
            <person name="Visel A."/>
            <person name="Grigoriev I.V."/>
        </authorList>
    </citation>
    <scope>NUCLEOTIDE SEQUENCE [LARGE SCALE GENOMIC DNA]</scope>
    <source>
        <strain evidence="1 2">PL171</strain>
    </source>
</reference>
<dbReference type="EMBL" id="MCFL01000041">
    <property type="protein sequence ID" value="ORZ32895.1"/>
    <property type="molecule type" value="Genomic_DNA"/>
</dbReference>
<organism evidence="1 2">
    <name type="scientific">Catenaria anguillulae PL171</name>
    <dbReference type="NCBI Taxonomy" id="765915"/>
    <lineage>
        <taxon>Eukaryota</taxon>
        <taxon>Fungi</taxon>
        <taxon>Fungi incertae sedis</taxon>
        <taxon>Blastocladiomycota</taxon>
        <taxon>Blastocladiomycetes</taxon>
        <taxon>Blastocladiales</taxon>
        <taxon>Catenariaceae</taxon>
        <taxon>Catenaria</taxon>
    </lineage>
</organism>
<evidence type="ECO:0000313" key="2">
    <source>
        <dbReference type="Proteomes" id="UP000193411"/>
    </source>
</evidence>
<gene>
    <name evidence="1" type="ORF">BCR44DRAFT_1439482</name>
</gene>
<dbReference type="Proteomes" id="UP000193411">
    <property type="component" value="Unassembled WGS sequence"/>
</dbReference>
<comment type="caution">
    <text evidence="1">The sequence shown here is derived from an EMBL/GenBank/DDBJ whole genome shotgun (WGS) entry which is preliminary data.</text>
</comment>
<protein>
    <submittedName>
        <fullName evidence="1">Uncharacterized protein</fullName>
    </submittedName>
</protein>
<evidence type="ECO:0000313" key="1">
    <source>
        <dbReference type="EMBL" id="ORZ32895.1"/>
    </source>
</evidence>